<protein>
    <submittedName>
        <fullName evidence="1">Uncharacterized protein</fullName>
    </submittedName>
</protein>
<dbReference type="HOGENOM" id="CLU_2527244_0_0_1"/>
<dbReference type="Proteomes" id="UP000016930">
    <property type="component" value="Unassembled WGS sequence"/>
</dbReference>
<sequence>MRHGTYAMFSNAMDAVRVPPCARREVLPDQIWRYTCGGAAAGRTLLDARALPNFAYGCQSCAGAQRLRRTCAQPAAILGTYISA</sequence>
<dbReference type="AlphaFoldDB" id="M2QQI7"/>
<evidence type="ECO:0000313" key="1">
    <source>
        <dbReference type="EMBL" id="EMD39348.1"/>
    </source>
</evidence>
<reference evidence="1 2" key="1">
    <citation type="journal article" date="2012" name="Proc. Natl. Acad. Sci. U.S.A.">
        <title>Comparative genomics of Ceriporiopsis subvermispora and Phanerochaete chrysosporium provide insight into selective ligninolysis.</title>
        <authorList>
            <person name="Fernandez-Fueyo E."/>
            <person name="Ruiz-Duenas F.J."/>
            <person name="Ferreira P."/>
            <person name="Floudas D."/>
            <person name="Hibbett D.S."/>
            <person name="Canessa P."/>
            <person name="Larrondo L.F."/>
            <person name="James T.Y."/>
            <person name="Seelenfreund D."/>
            <person name="Lobos S."/>
            <person name="Polanco R."/>
            <person name="Tello M."/>
            <person name="Honda Y."/>
            <person name="Watanabe T."/>
            <person name="Watanabe T."/>
            <person name="Ryu J.S."/>
            <person name="Kubicek C.P."/>
            <person name="Schmoll M."/>
            <person name="Gaskell J."/>
            <person name="Hammel K.E."/>
            <person name="St John F.J."/>
            <person name="Vanden Wymelenberg A."/>
            <person name="Sabat G."/>
            <person name="Splinter BonDurant S."/>
            <person name="Syed K."/>
            <person name="Yadav J.S."/>
            <person name="Doddapaneni H."/>
            <person name="Subramanian V."/>
            <person name="Lavin J.L."/>
            <person name="Oguiza J.A."/>
            <person name="Perez G."/>
            <person name="Pisabarro A.G."/>
            <person name="Ramirez L."/>
            <person name="Santoyo F."/>
            <person name="Master E."/>
            <person name="Coutinho P.M."/>
            <person name="Henrissat B."/>
            <person name="Lombard V."/>
            <person name="Magnuson J.K."/>
            <person name="Kuees U."/>
            <person name="Hori C."/>
            <person name="Igarashi K."/>
            <person name="Samejima M."/>
            <person name="Held B.W."/>
            <person name="Barry K.W."/>
            <person name="LaButti K.M."/>
            <person name="Lapidus A."/>
            <person name="Lindquist E.A."/>
            <person name="Lucas S.M."/>
            <person name="Riley R."/>
            <person name="Salamov A.A."/>
            <person name="Hoffmeister D."/>
            <person name="Schwenk D."/>
            <person name="Hadar Y."/>
            <person name="Yarden O."/>
            <person name="de Vries R.P."/>
            <person name="Wiebenga A."/>
            <person name="Stenlid J."/>
            <person name="Eastwood D."/>
            <person name="Grigoriev I.V."/>
            <person name="Berka R.M."/>
            <person name="Blanchette R.A."/>
            <person name="Kersten P."/>
            <person name="Martinez A.T."/>
            <person name="Vicuna R."/>
            <person name="Cullen D."/>
        </authorList>
    </citation>
    <scope>NUCLEOTIDE SEQUENCE [LARGE SCALE GENOMIC DNA]</scope>
    <source>
        <strain evidence="1 2">B</strain>
    </source>
</reference>
<gene>
    <name evidence="1" type="ORF">CERSUDRAFT_112988</name>
</gene>
<keyword evidence="2" id="KW-1185">Reference proteome</keyword>
<proteinExistence type="predicted"/>
<organism evidence="1 2">
    <name type="scientific">Ceriporiopsis subvermispora (strain B)</name>
    <name type="common">White-rot fungus</name>
    <name type="synonym">Gelatoporia subvermispora</name>
    <dbReference type="NCBI Taxonomy" id="914234"/>
    <lineage>
        <taxon>Eukaryota</taxon>
        <taxon>Fungi</taxon>
        <taxon>Dikarya</taxon>
        <taxon>Basidiomycota</taxon>
        <taxon>Agaricomycotina</taxon>
        <taxon>Agaricomycetes</taxon>
        <taxon>Polyporales</taxon>
        <taxon>Gelatoporiaceae</taxon>
        <taxon>Gelatoporia</taxon>
    </lineage>
</organism>
<name>M2QQI7_CERS8</name>
<evidence type="ECO:0000313" key="2">
    <source>
        <dbReference type="Proteomes" id="UP000016930"/>
    </source>
</evidence>
<accession>M2QQI7</accession>
<dbReference type="EMBL" id="KB445794">
    <property type="protein sequence ID" value="EMD39348.1"/>
    <property type="molecule type" value="Genomic_DNA"/>
</dbReference>